<keyword evidence="2" id="KW-1185">Reference proteome</keyword>
<reference evidence="1 2" key="1">
    <citation type="journal article" date="2020" name="Microbes Environ.">
        <title>Synthetic bacterial community of duckweed: a simple and stable system to study plant-microbe interactions.</title>
        <authorList>
            <person name="Ishizawa H."/>
            <person name="Tada M."/>
            <person name="Kuroda M."/>
            <person name="Inoue D."/>
            <person name="Futamata H."/>
            <person name="Ike M."/>
        </authorList>
    </citation>
    <scope>NUCLEOTIDE SEQUENCE [LARGE SCALE GENOMIC DNA]</scope>
    <source>
        <strain evidence="1 2">DW100</strain>
    </source>
</reference>
<protein>
    <submittedName>
        <fullName evidence="1">Uncharacterized protein</fullName>
    </submittedName>
</protein>
<evidence type="ECO:0000313" key="1">
    <source>
        <dbReference type="EMBL" id="BEV04618.1"/>
    </source>
</evidence>
<sequence>MIKCEDIEKCCSESSDKRKTLKDKKGGSSRLLIENKLQKKFNIIDFEDCVYKAKQQETKCDFGILTDTEIIYVELKGSDVKQGIFQLKSTIEDTKQCFKDLNFKGNIVVTKFSKPNLVKQRKDYKDLVKLLQKEPVIKQNIHTENI</sequence>
<dbReference type="EMBL" id="AP029022">
    <property type="protein sequence ID" value="BEV04618.1"/>
    <property type="molecule type" value="Genomic_DNA"/>
</dbReference>
<name>A0ABN7CDY3_9FLAO</name>
<dbReference type="Proteomes" id="UP001380186">
    <property type="component" value="Chromosome"/>
</dbReference>
<accession>A0ABN7CDY3</accession>
<evidence type="ECO:0000313" key="2">
    <source>
        <dbReference type="Proteomes" id="UP001380186"/>
    </source>
</evidence>
<proteinExistence type="predicted"/>
<gene>
    <name evidence="1" type="ORF">CRDW_19920</name>
</gene>
<dbReference type="RefSeq" id="WP_338615174.1">
    <property type="nucleotide sequence ID" value="NZ_AP029022.1"/>
</dbReference>
<organism evidence="1 2">
    <name type="scientific">Chryseobacterium gambrini</name>
    <dbReference type="NCBI Taxonomy" id="373672"/>
    <lineage>
        <taxon>Bacteria</taxon>
        <taxon>Pseudomonadati</taxon>
        <taxon>Bacteroidota</taxon>
        <taxon>Flavobacteriia</taxon>
        <taxon>Flavobacteriales</taxon>
        <taxon>Weeksellaceae</taxon>
        <taxon>Chryseobacterium group</taxon>
        <taxon>Chryseobacterium</taxon>
    </lineage>
</organism>